<keyword evidence="6" id="KW-0808">Transferase</keyword>
<keyword evidence="5" id="KW-0597">Phosphoprotein</keyword>
<evidence type="ECO:0000256" key="8">
    <source>
        <dbReference type="ARBA" id="ARBA00022741"/>
    </source>
</evidence>
<dbReference type="EMBL" id="JACXJA010000001">
    <property type="protein sequence ID" value="MBD2860481.1"/>
    <property type="molecule type" value="Genomic_DNA"/>
</dbReference>
<evidence type="ECO:0000256" key="12">
    <source>
        <dbReference type="ARBA" id="ARBA00023012"/>
    </source>
</evidence>
<dbReference type="PROSITE" id="PS50109">
    <property type="entry name" value="HIS_KIN"/>
    <property type="match status" value="1"/>
</dbReference>
<dbReference type="PANTHER" id="PTHR45453:SF2">
    <property type="entry name" value="HISTIDINE KINASE"/>
    <property type="match status" value="1"/>
</dbReference>
<dbReference type="SMART" id="SM00388">
    <property type="entry name" value="HisKA"/>
    <property type="match status" value="1"/>
</dbReference>
<dbReference type="Pfam" id="PF02518">
    <property type="entry name" value="HATPase_c"/>
    <property type="match status" value="1"/>
</dbReference>
<evidence type="ECO:0000256" key="9">
    <source>
        <dbReference type="ARBA" id="ARBA00022777"/>
    </source>
</evidence>
<organism evidence="15 16">
    <name type="scientific">Paenibacillus oceani</name>
    <dbReference type="NCBI Taxonomy" id="2772510"/>
    <lineage>
        <taxon>Bacteria</taxon>
        <taxon>Bacillati</taxon>
        <taxon>Bacillota</taxon>
        <taxon>Bacilli</taxon>
        <taxon>Bacillales</taxon>
        <taxon>Paenibacillaceae</taxon>
        <taxon>Paenibacillus</taxon>
    </lineage>
</organism>
<dbReference type="GO" id="GO:0000155">
    <property type="term" value="F:phosphorelay sensor kinase activity"/>
    <property type="evidence" value="ECO:0007669"/>
    <property type="project" value="InterPro"/>
</dbReference>
<dbReference type="GO" id="GO:0016036">
    <property type="term" value="P:cellular response to phosphate starvation"/>
    <property type="evidence" value="ECO:0007669"/>
    <property type="project" value="TreeGrafter"/>
</dbReference>
<dbReference type="Gene3D" id="1.10.287.130">
    <property type="match status" value="1"/>
</dbReference>
<evidence type="ECO:0000256" key="2">
    <source>
        <dbReference type="ARBA" id="ARBA00004651"/>
    </source>
</evidence>
<dbReference type="InterPro" id="IPR005467">
    <property type="entry name" value="His_kinase_dom"/>
</dbReference>
<keyword evidence="8" id="KW-0547">Nucleotide-binding</keyword>
<dbReference type="CDD" id="cd00082">
    <property type="entry name" value="HisKA"/>
    <property type="match status" value="1"/>
</dbReference>
<dbReference type="SMART" id="SM00387">
    <property type="entry name" value="HATPase_c"/>
    <property type="match status" value="1"/>
</dbReference>
<gene>
    <name evidence="15" type="ORF">IDH45_00585</name>
</gene>
<dbReference type="GO" id="GO:0004721">
    <property type="term" value="F:phosphoprotein phosphatase activity"/>
    <property type="evidence" value="ECO:0007669"/>
    <property type="project" value="TreeGrafter"/>
</dbReference>
<protein>
    <recommendedName>
        <fullName evidence="3">histidine kinase</fullName>
        <ecNumber evidence="3">2.7.13.3</ecNumber>
    </recommendedName>
</protein>
<dbReference type="PRINTS" id="PR00344">
    <property type="entry name" value="BCTRLSENSOR"/>
</dbReference>
<accession>A0A927C660</accession>
<evidence type="ECO:0000256" key="13">
    <source>
        <dbReference type="ARBA" id="ARBA00023136"/>
    </source>
</evidence>
<evidence type="ECO:0000259" key="14">
    <source>
        <dbReference type="PROSITE" id="PS50109"/>
    </source>
</evidence>
<dbReference type="GO" id="GO:0005886">
    <property type="term" value="C:plasma membrane"/>
    <property type="evidence" value="ECO:0007669"/>
    <property type="project" value="UniProtKB-SubCell"/>
</dbReference>
<dbReference type="InterPro" id="IPR003661">
    <property type="entry name" value="HisK_dim/P_dom"/>
</dbReference>
<evidence type="ECO:0000256" key="7">
    <source>
        <dbReference type="ARBA" id="ARBA00022692"/>
    </source>
</evidence>
<dbReference type="InterPro" id="IPR036890">
    <property type="entry name" value="HATPase_C_sf"/>
</dbReference>
<evidence type="ECO:0000313" key="15">
    <source>
        <dbReference type="EMBL" id="MBD2860481.1"/>
    </source>
</evidence>
<dbReference type="Gene3D" id="3.30.565.10">
    <property type="entry name" value="Histidine kinase-like ATPase, C-terminal domain"/>
    <property type="match status" value="1"/>
</dbReference>
<dbReference type="InterPro" id="IPR003594">
    <property type="entry name" value="HATPase_dom"/>
</dbReference>
<keyword evidence="13" id="KW-0472">Membrane</keyword>
<keyword evidence="9 15" id="KW-0418">Kinase</keyword>
<dbReference type="AlphaFoldDB" id="A0A927C660"/>
<dbReference type="EC" id="2.7.13.3" evidence="3"/>
<dbReference type="GO" id="GO:0005524">
    <property type="term" value="F:ATP binding"/>
    <property type="evidence" value="ECO:0007669"/>
    <property type="project" value="UniProtKB-KW"/>
</dbReference>
<keyword evidence="11" id="KW-1133">Transmembrane helix</keyword>
<name>A0A927C660_9BACL</name>
<keyword evidence="4" id="KW-1003">Cell membrane</keyword>
<comment type="caution">
    <text evidence="15">The sequence shown here is derived from an EMBL/GenBank/DDBJ whole genome shotgun (WGS) entry which is preliminary data.</text>
</comment>
<dbReference type="SUPFAM" id="SSF47384">
    <property type="entry name" value="Homodimeric domain of signal transducing histidine kinase"/>
    <property type="match status" value="1"/>
</dbReference>
<comment type="subcellular location">
    <subcellularLocation>
        <location evidence="2">Cell membrane</location>
        <topology evidence="2">Multi-pass membrane protein</topology>
    </subcellularLocation>
</comment>
<dbReference type="InterPro" id="IPR050351">
    <property type="entry name" value="BphY/WalK/GraS-like"/>
</dbReference>
<evidence type="ECO:0000256" key="5">
    <source>
        <dbReference type="ARBA" id="ARBA00022553"/>
    </source>
</evidence>
<evidence type="ECO:0000256" key="1">
    <source>
        <dbReference type="ARBA" id="ARBA00000085"/>
    </source>
</evidence>
<evidence type="ECO:0000313" key="16">
    <source>
        <dbReference type="Proteomes" id="UP000639396"/>
    </source>
</evidence>
<feature type="domain" description="Histidine kinase" evidence="14">
    <location>
        <begin position="114"/>
        <end position="331"/>
    </location>
</feature>
<sequence length="338" mass="38418">MANLLLVLLVVWLDLLGQNVSISRETVIYAAVLSLVGLGVYLTIDYIRSRPFHRQIDVLTSGEAAIDDVLMLQGAATREQRATQQLVIDNYMKYMERLEQYKQQQDLHQTFVRQWVHQMKTPVSVIDLLVQQGERTGTGEAKELLTSVQEENEKLAHGLDMMLHTARLEKFEFDLHIKRVEMVHTVRGVINEHKKACIRYRLFPKIETDAETIWSETDEKWIVFILHQLMTNAIKYSKPKEGTKTLLVSLAEERGECRISIRDEGIGIAGHDLPRIFDPFFTGENGRRVAESTGMGLYLAKQVCLRLGHRLEVSSVLGEGTVVTLTIPRADGIHTLDG</sequence>
<evidence type="ECO:0000256" key="3">
    <source>
        <dbReference type="ARBA" id="ARBA00012438"/>
    </source>
</evidence>
<comment type="catalytic activity">
    <reaction evidence="1">
        <text>ATP + protein L-histidine = ADP + protein N-phospho-L-histidine.</text>
        <dbReference type="EC" id="2.7.13.3"/>
    </reaction>
</comment>
<proteinExistence type="predicted"/>
<evidence type="ECO:0000256" key="11">
    <source>
        <dbReference type="ARBA" id="ARBA00022989"/>
    </source>
</evidence>
<keyword evidence="7" id="KW-0812">Transmembrane</keyword>
<keyword evidence="10" id="KW-0067">ATP-binding</keyword>
<evidence type="ECO:0000256" key="10">
    <source>
        <dbReference type="ARBA" id="ARBA00022840"/>
    </source>
</evidence>
<evidence type="ECO:0000256" key="4">
    <source>
        <dbReference type="ARBA" id="ARBA00022475"/>
    </source>
</evidence>
<dbReference type="InterPro" id="IPR036097">
    <property type="entry name" value="HisK_dim/P_sf"/>
</dbReference>
<dbReference type="PANTHER" id="PTHR45453">
    <property type="entry name" value="PHOSPHATE REGULON SENSOR PROTEIN PHOR"/>
    <property type="match status" value="1"/>
</dbReference>
<evidence type="ECO:0000256" key="6">
    <source>
        <dbReference type="ARBA" id="ARBA00022679"/>
    </source>
</evidence>
<keyword evidence="12" id="KW-0902">Two-component regulatory system</keyword>
<keyword evidence="16" id="KW-1185">Reference proteome</keyword>
<dbReference type="Proteomes" id="UP000639396">
    <property type="component" value="Unassembled WGS sequence"/>
</dbReference>
<dbReference type="InterPro" id="IPR004358">
    <property type="entry name" value="Sig_transdc_His_kin-like_C"/>
</dbReference>
<reference evidence="15" key="1">
    <citation type="submission" date="2020-09" db="EMBL/GenBank/DDBJ databases">
        <title>A novel bacterium of genus Paenibacillus, isolated from South China Sea.</title>
        <authorList>
            <person name="Huang H."/>
            <person name="Mo K."/>
            <person name="Hu Y."/>
        </authorList>
    </citation>
    <scope>NUCLEOTIDE SEQUENCE</scope>
    <source>
        <strain evidence="15">IB182363</strain>
    </source>
</reference>
<dbReference type="SUPFAM" id="SSF55874">
    <property type="entry name" value="ATPase domain of HSP90 chaperone/DNA topoisomerase II/histidine kinase"/>
    <property type="match status" value="1"/>
</dbReference>
<dbReference type="Pfam" id="PF00512">
    <property type="entry name" value="HisKA"/>
    <property type="match status" value="1"/>
</dbReference>